<name>A0A086KZ72_TOXGO</name>
<dbReference type="Proteomes" id="UP000028828">
    <property type="component" value="Unassembled WGS sequence"/>
</dbReference>
<dbReference type="AlphaFoldDB" id="A0A086KZ72"/>
<evidence type="ECO:0000313" key="2">
    <source>
        <dbReference type="Proteomes" id="UP000028828"/>
    </source>
</evidence>
<comment type="caution">
    <text evidence="1">The sequence shown here is derived from an EMBL/GenBank/DDBJ whole genome shotgun (WGS) entry which is preliminary data.</text>
</comment>
<sequence>MPLASITRRSQIREAVLEGRMEEALRLIDLVDPQVTAKAKELETVGGFCDS</sequence>
<proteinExistence type="predicted"/>
<reference evidence="1 2" key="1">
    <citation type="submission" date="2014-03" db="EMBL/GenBank/DDBJ databases">
        <authorList>
            <person name="Sibley D."/>
            <person name="Venepally P."/>
            <person name="Karamycheva S."/>
            <person name="Hadjithomas M."/>
            <person name="Khan A."/>
            <person name="Brunk B."/>
            <person name="Roos D."/>
            <person name="Caler E."/>
            <person name="Lorenzi H."/>
        </authorList>
    </citation>
    <scope>NUCLEOTIDE SEQUENCE [LARGE SCALE GENOMIC DNA]</scope>
    <source>
        <strain evidence="2">p89</strain>
    </source>
</reference>
<protein>
    <submittedName>
        <fullName evidence="1">LisH</fullName>
    </submittedName>
</protein>
<dbReference type="EMBL" id="AEYI02000417">
    <property type="protein sequence ID" value="KFG49690.1"/>
    <property type="molecule type" value="Genomic_DNA"/>
</dbReference>
<evidence type="ECO:0000313" key="1">
    <source>
        <dbReference type="EMBL" id="KFG49690.1"/>
    </source>
</evidence>
<dbReference type="VEuPathDB" id="ToxoDB:TGP89_360310"/>
<gene>
    <name evidence="1" type="ORF">TGP89_360310</name>
</gene>
<accession>A0A086KZ72</accession>
<organism evidence="1 2">
    <name type="scientific">Toxoplasma gondii p89</name>
    <dbReference type="NCBI Taxonomy" id="943119"/>
    <lineage>
        <taxon>Eukaryota</taxon>
        <taxon>Sar</taxon>
        <taxon>Alveolata</taxon>
        <taxon>Apicomplexa</taxon>
        <taxon>Conoidasida</taxon>
        <taxon>Coccidia</taxon>
        <taxon>Eucoccidiorida</taxon>
        <taxon>Eimeriorina</taxon>
        <taxon>Sarcocystidae</taxon>
        <taxon>Toxoplasma</taxon>
    </lineage>
</organism>